<name>A0A1H0Q1W8_9ACTN</name>
<evidence type="ECO:0000313" key="3">
    <source>
        <dbReference type="Proteomes" id="UP000199088"/>
    </source>
</evidence>
<evidence type="ECO:0000259" key="1">
    <source>
        <dbReference type="Pfam" id="PF14088"/>
    </source>
</evidence>
<reference evidence="3" key="1">
    <citation type="submission" date="2016-10" db="EMBL/GenBank/DDBJ databases">
        <authorList>
            <person name="Varghese N."/>
            <person name="Submissions S."/>
        </authorList>
    </citation>
    <scope>NUCLEOTIDE SEQUENCE [LARGE SCALE GENOMIC DNA]</scope>
    <source>
        <strain evidence="3">DSM 45843</strain>
    </source>
</reference>
<dbReference type="AlphaFoldDB" id="A0A1H0Q1W8"/>
<keyword evidence="3" id="KW-1185">Reference proteome</keyword>
<dbReference type="Gene3D" id="3.40.1350.10">
    <property type="match status" value="1"/>
</dbReference>
<dbReference type="InterPro" id="IPR025364">
    <property type="entry name" value="DUF4268"/>
</dbReference>
<dbReference type="STRING" id="1052260.SAMN05660199_03183"/>
<dbReference type="Proteomes" id="UP000199088">
    <property type="component" value="Unassembled WGS sequence"/>
</dbReference>
<dbReference type="OrthoDB" id="570199at2"/>
<gene>
    <name evidence="2" type="ORF">SAMN05660199_03183</name>
</gene>
<protein>
    <recommendedName>
        <fullName evidence="1">DUF4268 domain-containing protein</fullName>
    </recommendedName>
</protein>
<dbReference type="Pfam" id="PF14088">
    <property type="entry name" value="DUF4268"/>
    <property type="match status" value="1"/>
</dbReference>
<proteinExistence type="predicted"/>
<organism evidence="2 3">
    <name type="scientific">Klenkia soli</name>
    <dbReference type="NCBI Taxonomy" id="1052260"/>
    <lineage>
        <taxon>Bacteria</taxon>
        <taxon>Bacillati</taxon>
        <taxon>Actinomycetota</taxon>
        <taxon>Actinomycetes</taxon>
        <taxon>Geodermatophilales</taxon>
        <taxon>Geodermatophilaceae</taxon>
        <taxon>Klenkia</taxon>
    </lineage>
</organism>
<sequence length="327" mass="36537">MSDIPHLGSLEYVAVREVWAHEAHVFTPWLLQNANHLGDALGMDLELTGAEHPVGNFSLDLIGHDLSTGERVIVENQLERTDHGHLGQLLTYAAGVEDVANIVWVAPTFQPEHRAALDWLNTRTGEGTRFFGVEVAAVRIATSPYAPLFRVVSQPNDWQKIVKNAAQSSQSISSRAGLYREFWEQFLDRLKAAHPTWSRGRAPQANYFEMTAGSAGLRWGVSFTNSPGVRSELYFGHSDGVENDRIYQRLARRAAEFETAFGGRLVWDPLPGKKACRVEAPQITGEVDDTERWPEFLDWMVDTQSRLRSALVSIGGVNWLVDASDDR</sequence>
<dbReference type="GO" id="GO:0003676">
    <property type="term" value="F:nucleic acid binding"/>
    <property type="evidence" value="ECO:0007669"/>
    <property type="project" value="InterPro"/>
</dbReference>
<dbReference type="RefSeq" id="WP_131801757.1">
    <property type="nucleotide sequence ID" value="NZ_FNIR01000010.1"/>
</dbReference>
<feature type="domain" description="DUF4268" evidence="1">
    <location>
        <begin position="178"/>
        <end position="311"/>
    </location>
</feature>
<dbReference type="EMBL" id="FNIR01000010">
    <property type="protein sequence ID" value="SDP11334.1"/>
    <property type="molecule type" value="Genomic_DNA"/>
</dbReference>
<accession>A0A1H0Q1W8</accession>
<dbReference type="InterPro" id="IPR011856">
    <property type="entry name" value="tRNA_endonuc-like_dom_sf"/>
</dbReference>
<evidence type="ECO:0000313" key="2">
    <source>
        <dbReference type="EMBL" id="SDP11334.1"/>
    </source>
</evidence>